<accession>A0ABU5J048</accession>
<organism evidence="1 2">
    <name type="scientific">Robertmurraya mangrovi</name>
    <dbReference type="NCBI Taxonomy" id="3098077"/>
    <lineage>
        <taxon>Bacteria</taxon>
        <taxon>Bacillati</taxon>
        <taxon>Bacillota</taxon>
        <taxon>Bacilli</taxon>
        <taxon>Bacillales</taxon>
        <taxon>Bacillaceae</taxon>
        <taxon>Robertmurraya</taxon>
    </lineage>
</organism>
<protein>
    <submittedName>
        <fullName evidence="1">YuzF family protein</fullName>
    </submittedName>
</protein>
<reference evidence="1 2" key="1">
    <citation type="submission" date="2023-11" db="EMBL/GenBank/DDBJ databases">
        <title>Bacillus jintuensis, isolated from a mudflat on the Beibu Gulf coast.</title>
        <authorList>
            <person name="Li M."/>
        </authorList>
    </citation>
    <scope>NUCLEOTIDE SEQUENCE [LARGE SCALE GENOMIC DNA]</scope>
    <source>
        <strain evidence="1 2">31A1R</strain>
    </source>
</reference>
<dbReference type="EMBL" id="JAXOFX010000008">
    <property type="protein sequence ID" value="MDZ5472766.1"/>
    <property type="molecule type" value="Genomic_DNA"/>
</dbReference>
<dbReference type="Proteomes" id="UP001290455">
    <property type="component" value="Unassembled WGS sequence"/>
</dbReference>
<proteinExistence type="predicted"/>
<keyword evidence="2" id="KW-1185">Reference proteome</keyword>
<name>A0ABU5J048_9BACI</name>
<dbReference type="InterPro" id="IPR020139">
    <property type="entry name" value="DUF2642"/>
</dbReference>
<evidence type="ECO:0000313" key="2">
    <source>
        <dbReference type="Proteomes" id="UP001290455"/>
    </source>
</evidence>
<sequence length="78" mass="8746">MNSVSPTLFSLIDPYVYQTLLTIVGREVTVQTVRGTVRGNLKTVMPDHVVVESAGTPFFIRTQQIIWVFPSTTTYKQA</sequence>
<gene>
    <name evidence="1" type="ORF">SM124_13620</name>
</gene>
<comment type="caution">
    <text evidence="1">The sequence shown here is derived from an EMBL/GenBank/DDBJ whole genome shotgun (WGS) entry which is preliminary data.</text>
</comment>
<dbReference type="Pfam" id="PF10842">
    <property type="entry name" value="DUF2642"/>
    <property type="match status" value="1"/>
</dbReference>
<dbReference type="RefSeq" id="WP_322447064.1">
    <property type="nucleotide sequence ID" value="NZ_JAXOFX010000008.1"/>
</dbReference>
<evidence type="ECO:0000313" key="1">
    <source>
        <dbReference type="EMBL" id="MDZ5472766.1"/>
    </source>
</evidence>